<accession>A0A250IJK2</accession>
<name>A0A250IJK2_9BACT</name>
<dbReference type="EMBL" id="CP022163">
    <property type="protein sequence ID" value="ATB31390.1"/>
    <property type="molecule type" value="Genomic_DNA"/>
</dbReference>
<gene>
    <name evidence="1" type="ORF">MEBOL_004852</name>
</gene>
<evidence type="ECO:0008006" key="3">
    <source>
        <dbReference type="Google" id="ProtNLM"/>
    </source>
</evidence>
<organism evidence="1 2">
    <name type="scientific">Melittangium boletus DSM 14713</name>
    <dbReference type="NCBI Taxonomy" id="1294270"/>
    <lineage>
        <taxon>Bacteria</taxon>
        <taxon>Pseudomonadati</taxon>
        <taxon>Myxococcota</taxon>
        <taxon>Myxococcia</taxon>
        <taxon>Myxococcales</taxon>
        <taxon>Cystobacterineae</taxon>
        <taxon>Archangiaceae</taxon>
        <taxon>Melittangium</taxon>
    </lineage>
</organism>
<evidence type="ECO:0000313" key="2">
    <source>
        <dbReference type="Proteomes" id="UP000217289"/>
    </source>
</evidence>
<keyword evidence="2" id="KW-1185">Reference proteome</keyword>
<dbReference type="KEGG" id="mbd:MEBOL_004852"/>
<sequence>MVWLCAMSAPLALAEGPAKAGGLSWEKTFGPLATKPDLYVKARTGDPSGGTHALELWREGDRRLRRRTDALLEVWVEDQGAAGAPAYAVTVVDQRSHTVRRVSVERSAKLGPAFTWWPLAHLLPLPGPRYTLRKLKESVLRVGGARCEWYLYIPDGQPEQRICWSREYAVALRHEEKRGEGWWTRLAVESMGPLTDKEQVFHLDATGLREVPLPEPAED</sequence>
<protein>
    <recommendedName>
        <fullName evidence="3">Outer membrane lipoprotein-sorting protein</fullName>
    </recommendedName>
</protein>
<reference evidence="1 2" key="1">
    <citation type="submission" date="2017-06" db="EMBL/GenBank/DDBJ databases">
        <authorList>
            <person name="Kim H.J."/>
            <person name="Triplett B.A."/>
        </authorList>
    </citation>
    <scope>NUCLEOTIDE SEQUENCE [LARGE SCALE GENOMIC DNA]</scope>
    <source>
        <strain evidence="1 2">DSM 14713</strain>
    </source>
</reference>
<proteinExistence type="predicted"/>
<dbReference type="AlphaFoldDB" id="A0A250IJK2"/>
<dbReference type="Proteomes" id="UP000217289">
    <property type="component" value="Chromosome"/>
</dbReference>
<evidence type="ECO:0000313" key="1">
    <source>
        <dbReference type="EMBL" id="ATB31390.1"/>
    </source>
</evidence>